<keyword evidence="1" id="KW-0472">Membrane</keyword>
<dbReference type="Proteomes" id="UP000053372">
    <property type="component" value="Unassembled WGS sequence"/>
</dbReference>
<comment type="caution">
    <text evidence="2">The sequence shown here is derived from an EMBL/GenBank/DDBJ whole genome shotgun (WGS) entry which is preliminary data.</text>
</comment>
<gene>
    <name evidence="2" type="ORF">BC008_38995</name>
</gene>
<feature type="transmembrane region" description="Helical" evidence="1">
    <location>
        <begin position="7"/>
        <end position="28"/>
    </location>
</feature>
<keyword evidence="1" id="KW-0812">Transmembrane</keyword>
<sequence>MFLKNDLTLLSLALLITLGLVGIGVWWLRDNVFLKSLPSDAVILSKNVMTLANSCNLDVLQDFPNFSN</sequence>
<keyword evidence="3" id="KW-1185">Reference proteome</keyword>
<reference evidence="2 3" key="1">
    <citation type="journal article" date="2015" name="Genome Announc.">
        <title>Draft Genome of the Euendolithic (true boring) Cyanobacterium Mastigocoleus testarum strain BC008.</title>
        <authorList>
            <person name="Guida B.S."/>
            <person name="Garcia-Pichel F."/>
        </authorList>
    </citation>
    <scope>NUCLEOTIDE SEQUENCE [LARGE SCALE GENOMIC DNA]</scope>
    <source>
        <strain evidence="2 3">BC008</strain>
    </source>
</reference>
<protein>
    <submittedName>
        <fullName evidence="2">Uncharacterized protein</fullName>
    </submittedName>
</protein>
<evidence type="ECO:0000256" key="1">
    <source>
        <dbReference type="SAM" id="Phobius"/>
    </source>
</evidence>
<evidence type="ECO:0000313" key="2">
    <source>
        <dbReference type="EMBL" id="KST63274.1"/>
    </source>
</evidence>
<dbReference type="EMBL" id="LMTZ01000140">
    <property type="protein sequence ID" value="KST63274.1"/>
    <property type="molecule type" value="Genomic_DNA"/>
</dbReference>
<dbReference type="AlphaFoldDB" id="A0A0V7ZFA9"/>
<accession>A0A0V7ZFA9</accession>
<keyword evidence="1" id="KW-1133">Transmembrane helix</keyword>
<name>A0A0V7ZFA9_9CYAN</name>
<proteinExistence type="predicted"/>
<organism evidence="2 3">
    <name type="scientific">Mastigocoleus testarum BC008</name>
    <dbReference type="NCBI Taxonomy" id="371196"/>
    <lineage>
        <taxon>Bacteria</taxon>
        <taxon>Bacillati</taxon>
        <taxon>Cyanobacteriota</taxon>
        <taxon>Cyanophyceae</taxon>
        <taxon>Nostocales</taxon>
        <taxon>Hapalosiphonaceae</taxon>
        <taxon>Mastigocoleus</taxon>
    </lineage>
</organism>
<evidence type="ECO:0000313" key="3">
    <source>
        <dbReference type="Proteomes" id="UP000053372"/>
    </source>
</evidence>